<evidence type="ECO:0000313" key="1">
    <source>
        <dbReference type="EMBL" id="WAS90926.1"/>
    </source>
</evidence>
<dbReference type="RefSeq" id="WP_269033253.1">
    <property type="nucleotide sequence ID" value="NZ_CP114040.1"/>
</dbReference>
<reference evidence="1" key="1">
    <citation type="submission" date="2022-11" db="EMBL/GenBank/DDBJ databases">
        <title>Minimal conservation of predation-associated metabolite biosynthetic gene clusters underscores biosynthetic potential of Myxococcota including descriptions for ten novel species: Archangium lansinium sp. nov., Myxococcus landrumus sp. nov., Nannocystis bai.</title>
        <authorList>
            <person name="Ahearne A."/>
            <person name="Stevens C."/>
            <person name="Dowd S."/>
        </authorList>
    </citation>
    <scope>NUCLEOTIDE SEQUENCE</scope>
    <source>
        <strain evidence="1">Fl3</strain>
    </source>
</reference>
<dbReference type="Proteomes" id="UP001164459">
    <property type="component" value="Chromosome"/>
</dbReference>
<organism evidence="1 2">
    <name type="scientific">Nannocystis punicea</name>
    <dbReference type="NCBI Taxonomy" id="2995304"/>
    <lineage>
        <taxon>Bacteria</taxon>
        <taxon>Pseudomonadati</taxon>
        <taxon>Myxococcota</taxon>
        <taxon>Polyangia</taxon>
        <taxon>Nannocystales</taxon>
        <taxon>Nannocystaceae</taxon>
        <taxon>Nannocystis</taxon>
    </lineage>
</organism>
<evidence type="ECO:0000313" key="2">
    <source>
        <dbReference type="Proteomes" id="UP001164459"/>
    </source>
</evidence>
<accession>A0ABY7GVD2</accession>
<protein>
    <submittedName>
        <fullName evidence="1">Uncharacterized protein</fullName>
    </submittedName>
</protein>
<gene>
    <name evidence="1" type="ORF">O0S08_32455</name>
</gene>
<proteinExistence type="predicted"/>
<name>A0ABY7GVD2_9BACT</name>
<keyword evidence="2" id="KW-1185">Reference proteome</keyword>
<sequence>MVAACASARIRRTQQRCEEFVATLRSDALPRLRPHLAAAPGLSFEPVQFGFAPIDPHGGPQPCWLAALMPAGWQETPADVPPDRAPPGRTLSSDAGRSTFTIEWLPGTFAADAWPAFIDETWLAPRRHAPVERDEASDRSHVLVTREDDALRLLMLRWHPPQPGYIRCEARLAGEYAQALSAFEAACSTAFSLWWEAPNP</sequence>
<dbReference type="EMBL" id="CP114040">
    <property type="protein sequence ID" value="WAS90926.1"/>
    <property type="molecule type" value="Genomic_DNA"/>
</dbReference>